<evidence type="ECO:0000313" key="7">
    <source>
        <dbReference type="EMBL" id="GAA2429062.1"/>
    </source>
</evidence>
<feature type="transmembrane region" description="Helical" evidence="6">
    <location>
        <begin position="124"/>
        <end position="141"/>
    </location>
</feature>
<feature type="transmembrane region" description="Helical" evidence="6">
    <location>
        <begin position="221"/>
        <end position="243"/>
    </location>
</feature>
<feature type="transmembrane region" description="Helical" evidence="6">
    <location>
        <begin position="187"/>
        <end position="209"/>
    </location>
</feature>
<dbReference type="PANTHER" id="PTHR42770">
    <property type="entry name" value="AMINO ACID TRANSPORTER-RELATED"/>
    <property type="match status" value="1"/>
</dbReference>
<keyword evidence="5 6" id="KW-0472">Membrane</keyword>
<proteinExistence type="predicted"/>
<evidence type="ECO:0000256" key="1">
    <source>
        <dbReference type="ARBA" id="ARBA00004651"/>
    </source>
</evidence>
<comment type="subcellular location">
    <subcellularLocation>
        <location evidence="1">Cell membrane</location>
        <topology evidence="1">Multi-pass membrane protein</topology>
    </subcellularLocation>
</comment>
<evidence type="ECO:0000256" key="5">
    <source>
        <dbReference type="ARBA" id="ARBA00023136"/>
    </source>
</evidence>
<dbReference type="RefSeq" id="WP_344320824.1">
    <property type="nucleotide sequence ID" value="NZ_BAAASZ010000007.1"/>
</dbReference>
<feature type="transmembrane region" description="Helical" evidence="6">
    <location>
        <begin position="12"/>
        <end position="37"/>
    </location>
</feature>
<reference evidence="8" key="1">
    <citation type="journal article" date="2019" name="Int. J. Syst. Evol. Microbiol.">
        <title>The Global Catalogue of Microorganisms (GCM) 10K type strain sequencing project: providing services to taxonomists for standard genome sequencing and annotation.</title>
        <authorList>
            <consortium name="The Broad Institute Genomics Platform"/>
            <consortium name="The Broad Institute Genome Sequencing Center for Infectious Disease"/>
            <person name="Wu L."/>
            <person name="Ma J."/>
        </authorList>
    </citation>
    <scope>NUCLEOTIDE SEQUENCE [LARGE SCALE GENOMIC DNA]</scope>
    <source>
        <strain evidence="8">JCM 6305</strain>
    </source>
</reference>
<dbReference type="Pfam" id="PF13520">
    <property type="entry name" value="AA_permease_2"/>
    <property type="match status" value="1"/>
</dbReference>
<evidence type="ECO:0000256" key="6">
    <source>
        <dbReference type="SAM" id="Phobius"/>
    </source>
</evidence>
<comment type="caution">
    <text evidence="7">The sequence shown here is derived from an EMBL/GenBank/DDBJ whole genome shotgun (WGS) entry which is preliminary data.</text>
</comment>
<gene>
    <name evidence="7" type="ORF">GCM10010405_09810</name>
</gene>
<feature type="transmembrane region" description="Helical" evidence="6">
    <location>
        <begin position="374"/>
        <end position="393"/>
    </location>
</feature>
<evidence type="ECO:0000313" key="8">
    <source>
        <dbReference type="Proteomes" id="UP001501638"/>
    </source>
</evidence>
<feature type="transmembrane region" description="Helical" evidence="6">
    <location>
        <begin position="263"/>
        <end position="289"/>
    </location>
</feature>
<feature type="transmembrane region" description="Helical" evidence="6">
    <location>
        <begin position="319"/>
        <end position="337"/>
    </location>
</feature>
<feature type="transmembrane region" description="Helical" evidence="6">
    <location>
        <begin position="153"/>
        <end position="175"/>
    </location>
</feature>
<dbReference type="Proteomes" id="UP001501638">
    <property type="component" value="Unassembled WGS sequence"/>
</dbReference>
<keyword evidence="8" id="KW-1185">Reference proteome</keyword>
<evidence type="ECO:0000256" key="4">
    <source>
        <dbReference type="ARBA" id="ARBA00022989"/>
    </source>
</evidence>
<sequence length="426" mass="43530">MSSFSGRGPGLGLVGATSLAITIVIGSGALILPGIAYREAGHAAVWAWVFAAVLVLPLLAVLGRLGQALPGAAGVAGYLRAAFGPRAAAATETLLIGTFCVGIPGIALAGGHYLAATVGLSPDFGAAGAIAMVAASVLLNCTGTRLSGAVQSVLCALLLVALVTIALCGVLMGTAPRPEPLFSSDALVTGLAGVGTVFFAFTGWELVSFTTGEYARPKRDFPWVLAISYLVVTALYVLLSLAVQSTLVPEEPHLDLRPMELVMHALFGGAASKSVAAMSTVLLLASVLGNSWGASRLVMSSASEGLLPAGLREVNRFGVPHRAVVACGIAFGVVIAANSVGLVSIASILGLAGKNFLLLYLLCCAAHFKLFRGVWDRTVAVVGATLLAIPLFSFEWASLAWSAALLTSGFALGSRQKTSDESLVRR</sequence>
<dbReference type="InterPro" id="IPR050367">
    <property type="entry name" value="APC_superfamily"/>
</dbReference>
<evidence type="ECO:0000256" key="3">
    <source>
        <dbReference type="ARBA" id="ARBA00022692"/>
    </source>
</evidence>
<dbReference type="PANTHER" id="PTHR42770:SF13">
    <property type="entry name" value="L-METHIONINE_BRANCHED-CHAIN AMINO ACID EXPORTER YJEH"/>
    <property type="match status" value="1"/>
</dbReference>
<feature type="transmembrane region" description="Helical" evidence="6">
    <location>
        <begin position="94"/>
        <end position="118"/>
    </location>
</feature>
<evidence type="ECO:0000256" key="2">
    <source>
        <dbReference type="ARBA" id="ARBA00022475"/>
    </source>
</evidence>
<keyword evidence="2" id="KW-1003">Cell membrane</keyword>
<keyword evidence="3 6" id="KW-0812">Transmembrane</keyword>
<keyword evidence="4 6" id="KW-1133">Transmembrane helix</keyword>
<accession>A0ABP5WJX7</accession>
<organism evidence="7 8">
    <name type="scientific">Streptomyces macrosporus</name>
    <dbReference type="NCBI Taxonomy" id="44032"/>
    <lineage>
        <taxon>Bacteria</taxon>
        <taxon>Bacillati</taxon>
        <taxon>Actinomycetota</taxon>
        <taxon>Actinomycetes</taxon>
        <taxon>Kitasatosporales</taxon>
        <taxon>Streptomycetaceae</taxon>
        <taxon>Streptomyces</taxon>
    </lineage>
</organism>
<dbReference type="Gene3D" id="1.20.1740.10">
    <property type="entry name" value="Amino acid/polyamine transporter I"/>
    <property type="match status" value="1"/>
</dbReference>
<dbReference type="InterPro" id="IPR002293">
    <property type="entry name" value="AA/rel_permease1"/>
</dbReference>
<feature type="transmembrane region" description="Helical" evidence="6">
    <location>
        <begin position="343"/>
        <end position="362"/>
    </location>
</feature>
<protein>
    <submittedName>
        <fullName evidence="7">Amino acid permease</fullName>
    </submittedName>
</protein>
<feature type="transmembrane region" description="Helical" evidence="6">
    <location>
        <begin position="43"/>
        <end position="62"/>
    </location>
</feature>
<dbReference type="PIRSF" id="PIRSF006060">
    <property type="entry name" value="AA_transporter"/>
    <property type="match status" value="1"/>
</dbReference>
<name>A0ABP5WJX7_9ACTN</name>
<dbReference type="EMBL" id="BAAASZ010000007">
    <property type="protein sequence ID" value="GAA2429062.1"/>
    <property type="molecule type" value="Genomic_DNA"/>
</dbReference>